<dbReference type="RefSeq" id="WP_118934919.1">
    <property type="nucleotide sequence ID" value="NZ_CP061008.1"/>
</dbReference>
<feature type="chain" id="PRO_5019005517" description="Surface antigen domain-containing protein" evidence="1">
    <location>
        <begin position="23"/>
        <end position="126"/>
    </location>
</feature>
<proteinExistence type="predicted"/>
<accession>A0A424W436</accession>
<feature type="signal peptide" evidence="1">
    <location>
        <begin position="1"/>
        <end position="22"/>
    </location>
</feature>
<evidence type="ECO:0000313" key="2">
    <source>
        <dbReference type="EMBL" id="RPJ87971.1"/>
    </source>
</evidence>
<dbReference type="Proteomes" id="UP000285324">
    <property type="component" value="Unassembled WGS sequence"/>
</dbReference>
<dbReference type="OrthoDB" id="8686789at2"/>
<organism evidence="2 3">
    <name type="scientific">Alcaligenes xylosoxydans xylosoxydans</name>
    <name type="common">Achromobacter xylosoxidans</name>
    <dbReference type="NCBI Taxonomy" id="85698"/>
    <lineage>
        <taxon>Bacteria</taxon>
        <taxon>Pseudomonadati</taxon>
        <taxon>Pseudomonadota</taxon>
        <taxon>Betaproteobacteria</taxon>
        <taxon>Burkholderiales</taxon>
        <taxon>Alcaligenaceae</taxon>
        <taxon>Achromobacter</taxon>
    </lineage>
</organism>
<protein>
    <recommendedName>
        <fullName evidence="4">Surface antigen domain-containing protein</fullName>
    </recommendedName>
</protein>
<dbReference type="EMBL" id="QVXO01000087">
    <property type="protein sequence ID" value="RPJ87971.1"/>
    <property type="molecule type" value="Genomic_DNA"/>
</dbReference>
<gene>
    <name evidence="2" type="ORF">DY367_30135</name>
</gene>
<comment type="caution">
    <text evidence="2">The sequence shown here is derived from an EMBL/GenBank/DDBJ whole genome shotgun (WGS) entry which is preliminary data.</text>
</comment>
<evidence type="ECO:0000256" key="1">
    <source>
        <dbReference type="SAM" id="SignalP"/>
    </source>
</evidence>
<evidence type="ECO:0000313" key="3">
    <source>
        <dbReference type="Proteomes" id="UP000285324"/>
    </source>
</evidence>
<keyword evidence="1" id="KW-0732">Signal</keyword>
<name>A0A424W436_ALCXX</name>
<reference evidence="2 3" key="1">
    <citation type="submission" date="2018-08" db="EMBL/GenBank/DDBJ databases">
        <title>Achromobacter xylosoxidans Genome sequencing and assembly.</title>
        <authorList>
            <person name="Wang R."/>
            <person name="Rensing C."/>
            <person name="Li Y."/>
        </authorList>
    </citation>
    <scope>NUCLEOTIDE SEQUENCE [LARGE SCALE GENOMIC DNA]</scope>
    <source>
        <strain evidence="2 3">GD003A</strain>
    </source>
</reference>
<sequence>MKHTRVLASLLVACGIAAPAFAAPPVMLNNAIITQIPKADQPSYRDAVVQALNNSADGQRTQWSSTHQPRKAPPITVQLTPTQTSKLKDDRVCRFLVGDFARGATTEKWQFWFCKQPDGTWKASSN</sequence>
<dbReference type="AlphaFoldDB" id="A0A424W436"/>
<evidence type="ECO:0008006" key="4">
    <source>
        <dbReference type="Google" id="ProtNLM"/>
    </source>
</evidence>